<dbReference type="Proteomes" id="UP000789405">
    <property type="component" value="Unassembled WGS sequence"/>
</dbReference>
<feature type="region of interest" description="Disordered" evidence="1">
    <location>
        <begin position="52"/>
        <end position="104"/>
    </location>
</feature>
<proteinExistence type="predicted"/>
<dbReference type="OrthoDB" id="10537909at2759"/>
<evidence type="ECO:0000256" key="1">
    <source>
        <dbReference type="SAM" id="MobiDB-lite"/>
    </source>
</evidence>
<feature type="compositionally biased region" description="Basic and acidic residues" evidence="1">
    <location>
        <begin position="75"/>
        <end position="85"/>
    </location>
</feature>
<dbReference type="AlphaFoldDB" id="A0A9N9AK14"/>
<gene>
    <name evidence="2" type="ORF">DERYTH_LOCUS4547</name>
</gene>
<protein>
    <submittedName>
        <fullName evidence="2">22526_t:CDS:1</fullName>
    </submittedName>
</protein>
<organism evidence="2 3">
    <name type="scientific">Dentiscutata erythropus</name>
    <dbReference type="NCBI Taxonomy" id="1348616"/>
    <lineage>
        <taxon>Eukaryota</taxon>
        <taxon>Fungi</taxon>
        <taxon>Fungi incertae sedis</taxon>
        <taxon>Mucoromycota</taxon>
        <taxon>Glomeromycotina</taxon>
        <taxon>Glomeromycetes</taxon>
        <taxon>Diversisporales</taxon>
        <taxon>Gigasporaceae</taxon>
        <taxon>Dentiscutata</taxon>
    </lineage>
</organism>
<evidence type="ECO:0000313" key="3">
    <source>
        <dbReference type="Proteomes" id="UP000789405"/>
    </source>
</evidence>
<sequence>MEIISDEFYVYANDINYINTHFVSKNKEHINVELPLPNLIRSKLLNVHQNATNNFQDNSDNLKRKKSEVDNSEDNPSKCKKSEKFDESDDIEINNADNIRDHPQKNGRILLKHLEEKHQERQQKYEEEAYKLKE</sequence>
<comment type="caution">
    <text evidence="2">The sequence shown here is derived from an EMBL/GenBank/DDBJ whole genome shotgun (WGS) entry which is preliminary data.</text>
</comment>
<accession>A0A9N9AK14</accession>
<reference evidence="2" key="1">
    <citation type="submission" date="2021-06" db="EMBL/GenBank/DDBJ databases">
        <authorList>
            <person name="Kallberg Y."/>
            <person name="Tangrot J."/>
            <person name="Rosling A."/>
        </authorList>
    </citation>
    <scope>NUCLEOTIDE SEQUENCE</scope>
    <source>
        <strain evidence="2">MA453B</strain>
    </source>
</reference>
<name>A0A9N9AK14_9GLOM</name>
<evidence type="ECO:0000313" key="2">
    <source>
        <dbReference type="EMBL" id="CAG8535446.1"/>
    </source>
</evidence>
<keyword evidence="3" id="KW-1185">Reference proteome</keyword>
<dbReference type="EMBL" id="CAJVPY010001759">
    <property type="protein sequence ID" value="CAG8535446.1"/>
    <property type="molecule type" value="Genomic_DNA"/>
</dbReference>